<keyword evidence="2" id="KW-0472">Membrane</keyword>
<dbReference type="RefSeq" id="WP_053327570.1">
    <property type="nucleotide sequence ID" value="NZ_CP009928.1"/>
</dbReference>
<dbReference type="EMBL" id="CP009928">
    <property type="protein sequence ID" value="AKK72442.1"/>
    <property type="molecule type" value="Genomic_DNA"/>
</dbReference>
<dbReference type="STRING" id="1324352.OK18_07200"/>
<dbReference type="Proteomes" id="UP000035213">
    <property type="component" value="Chromosome"/>
</dbReference>
<protein>
    <submittedName>
        <fullName evidence="3">Uncharacterized protein</fullName>
    </submittedName>
</protein>
<feature type="coiled-coil region" evidence="1">
    <location>
        <begin position="12"/>
        <end position="39"/>
    </location>
</feature>
<dbReference type="PATRIC" id="fig|1324352.5.peg.1517"/>
<keyword evidence="2" id="KW-0812">Transmembrane</keyword>
<dbReference type="KEGG" id="cgn:OK18_07200"/>
<sequence length="574" mass="66001">MSQEDYFLNNKLRGIDNDLDHVNKNLKNLNSQLGSINSEIGSIHSKQDILDDRVDSLSDELQDYIETDTLNNEIQLAEVRQGNLKQELHNRYGYYEEIRRTVLGILQAVDSGLVTHEILQNTVGSLMIKTPDYWLAPALVTLTAWLRDDREEAEKALKEAIRRDDYKTTLFFMLITRRIGRNNACHQWMERYLLHQDPYNLDREFITVLEAVSTGAFPPASRQLMMSTLEQWIEQLKQNGQYLNDQKTQWFNFFENDRFFSEEDYPLLKDYCTNWADFIAQMKKAGLHQALETHFKAIFNSTIDHTKTSQNQLDDLLSLLVTNFDGEELELKEQVRLNQLIIDKKGNKALATSSHTSERKIFDKTTNFLQMLTNAAFNPEMSGVSNATQTLAVAISRPWIIETYDSYNAEYRMKGIPAAELEINSYQTSITDGSDETEQLKKHEEYWNEDLKKKISKANYSCFGMGAGIAILAFSMILLNDKAYYAFAFVASIGSFIIYSIISETTRERAAIRKKNDAEKTSSQTILRGCIAELVDFRTAYTKEDEKAEKIRNMLQSVSAADFSANSRDTRPLL</sequence>
<gene>
    <name evidence="3" type="ORF">OK18_07200</name>
</gene>
<evidence type="ECO:0000256" key="1">
    <source>
        <dbReference type="SAM" id="Coils"/>
    </source>
</evidence>
<organism evidence="3 4">
    <name type="scientific">Chryseobacterium gallinarum</name>
    <dbReference type="NCBI Taxonomy" id="1324352"/>
    <lineage>
        <taxon>Bacteria</taxon>
        <taxon>Pseudomonadati</taxon>
        <taxon>Bacteroidota</taxon>
        <taxon>Flavobacteriia</taxon>
        <taxon>Flavobacteriales</taxon>
        <taxon>Weeksellaceae</taxon>
        <taxon>Chryseobacterium group</taxon>
        <taxon>Chryseobacterium</taxon>
    </lineage>
</organism>
<name>A0A0G3M5V8_CHRGL</name>
<evidence type="ECO:0000256" key="2">
    <source>
        <dbReference type="SAM" id="Phobius"/>
    </source>
</evidence>
<evidence type="ECO:0000313" key="3">
    <source>
        <dbReference type="EMBL" id="AKK72442.1"/>
    </source>
</evidence>
<feature type="transmembrane region" description="Helical" evidence="2">
    <location>
        <begin position="458"/>
        <end position="478"/>
    </location>
</feature>
<keyword evidence="1" id="KW-0175">Coiled coil</keyword>
<proteinExistence type="predicted"/>
<dbReference type="OrthoDB" id="3948624at2"/>
<accession>A0A0G3M5V8</accession>
<keyword evidence="2" id="KW-1133">Transmembrane helix</keyword>
<feature type="transmembrane region" description="Helical" evidence="2">
    <location>
        <begin position="484"/>
        <end position="502"/>
    </location>
</feature>
<dbReference type="AlphaFoldDB" id="A0A0G3M5V8"/>
<reference evidence="3 4" key="1">
    <citation type="submission" date="2014-11" db="EMBL/GenBank/DDBJ databases">
        <authorList>
            <person name="Park G.-S."/>
            <person name="Hong S.-J."/>
            <person name="Jung B.K."/>
            <person name="Khan A.R."/>
            <person name="Kwak Y."/>
            <person name="Shin J.-H."/>
        </authorList>
    </citation>
    <scope>NUCLEOTIDE SEQUENCE [LARGE SCALE GENOMIC DNA]</scope>
    <source>
        <strain evidence="3 4">DSM 27622</strain>
    </source>
</reference>
<evidence type="ECO:0000313" key="4">
    <source>
        <dbReference type="Proteomes" id="UP000035213"/>
    </source>
</evidence>